<protein>
    <submittedName>
        <fullName evidence="2">Uncharacterized protein</fullName>
    </submittedName>
</protein>
<dbReference type="AlphaFoldDB" id="Q8GVI1"/>
<evidence type="ECO:0000313" key="2">
    <source>
        <dbReference type="EMBL" id="BAC45185.1"/>
    </source>
</evidence>
<reference evidence="3" key="2">
    <citation type="journal article" date="2008" name="Nucleic Acids Res.">
        <title>The rice annotation project database (RAP-DB): 2008 update.</title>
        <authorList>
            <consortium name="The rice annotation project (RAP)"/>
        </authorList>
    </citation>
    <scope>GENOME REANNOTATION</scope>
    <source>
        <strain evidence="3">cv. Nipponbare</strain>
    </source>
</reference>
<evidence type="ECO:0000256" key="1">
    <source>
        <dbReference type="SAM" id="MobiDB-lite"/>
    </source>
</evidence>
<accession>Q8GVI1</accession>
<proteinExistence type="predicted"/>
<evidence type="ECO:0000313" key="3">
    <source>
        <dbReference type="Proteomes" id="UP000000763"/>
    </source>
</evidence>
<reference evidence="3" key="1">
    <citation type="journal article" date="2005" name="Nature">
        <title>The map-based sequence of the rice genome.</title>
        <authorList>
            <consortium name="International rice genome sequencing project (IRGSP)"/>
            <person name="Matsumoto T."/>
            <person name="Wu J."/>
            <person name="Kanamori H."/>
            <person name="Katayose Y."/>
            <person name="Fujisawa M."/>
            <person name="Namiki N."/>
            <person name="Mizuno H."/>
            <person name="Yamamoto K."/>
            <person name="Antonio B.A."/>
            <person name="Baba T."/>
            <person name="Sakata K."/>
            <person name="Nagamura Y."/>
            <person name="Aoki H."/>
            <person name="Arikawa K."/>
            <person name="Arita K."/>
            <person name="Bito T."/>
            <person name="Chiden Y."/>
            <person name="Fujitsuka N."/>
            <person name="Fukunaka R."/>
            <person name="Hamada M."/>
            <person name="Harada C."/>
            <person name="Hayashi A."/>
            <person name="Hijishita S."/>
            <person name="Honda M."/>
            <person name="Hosokawa S."/>
            <person name="Ichikawa Y."/>
            <person name="Idonuma A."/>
            <person name="Iijima M."/>
            <person name="Ikeda M."/>
            <person name="Ikeno M."/>
            <person name="Ito K."/>
            <person name="Ito S."/>
            <person name="Ito T."/>
            <person name="Ito Y."/>
            <person name="Ito Y."/>
            <person name="Iwabuchi A."/>
            <person name="Kamiya K."/>
            <person name="Karasawa W."/>
            <person name="Kurita K."/>
            <person name="Katagiri S."/>
            <person name="Kikuta A."/>
            <person name="Kobayashi H."/>
            <person name="Kobayashi N."/>
            <person name="Machita K."/>
            <person name="Maehara T."/>
            <person name="Masukawa M."/>
            <person name="Mizubayashi T."/>
            <person name="Mukai Y."/>
            <person name="Nagasaki H."/>
            <person name="Nagata Y."/>
            <person name="Naito S."/>
            <person name="Nakashima M."/>
            <person name="Nakama Y."/>
            <person name="Nakamichi Y."/>
            <person name="Nakamura M."/>
            <person name="Meguro A."/>
            <person name="Negishi M."/>
            <person name="Ohta I."/>
            <person name="Ohta T."/>
            <person name="Okamoto M."/>
            <person name="Ono N."/>
            <person name="Saji S."/>
            <person name="Sakaguchi M."/>
            <person name="Sakai K."/>
            <person name="Shibata M."/>
            <person name="Shimokawa T."/>
            <person name="Song J."/>
            <person name="Takazaki Y."/>
            <person name="Terasawa K."/>
            <person name="Tsugane M."/>
            <person name="Tsuji K."/>
            <person name="Ueda S."/>
            <person name="Waki K."/>
            <person name="Yamagata H."/>
            <person name="Yamamoto M."/>
            <person name="Yamamoto S."/>
            <person name="Yamane H."/>
            <person name="Yoshiki S."/>
            <person name="Yoshihara R."/>
            <person name="Yukawa K."/>
            <person name="Zhong H."/>
            <person name="Yano M."/>
            <person name="Yuan Q."/>
            <person name="Ouyang S."/>
            <person name="Liu J."/>
            <person name="Jones K.M."/>
            <person name="Gansberger K."/>
            <person name="Moffat K."/>
            <person name="Hill J."/>
            <person name="Bera J."/>
            <person name="Fadrosh D."/>
            <person name="Jin S."/>
            <person name="Johri S."/>
            <person name="Kim M."/>
            <person name="Overton L."/>
            <person name="Reardon M."/>
            <person name="Tsitrin T."/>
            <person name="Vuong H."/>
            <person name="Weaver B."/>
            <person name="Ciecko A."/>
            <person name="Tallon L."/>
            <person name="Jackson J."/>
            <person name="Pai G."/>
            <person name="Aken S.V."/>
            <person name="Utterback T."/>
            <person name="Reidmuller S."/>
            <person name="Feldblyum T."/>
            <person name="Hsiao J."/>
            <person name="Zismann V."/>
            <person name="Iobst S."/>
            <person name="de Vazeille A.R."/>
            <person name="Buell C.R."/>
            <person name="Ying K."/>
            <person name="Li Y."/>
            <person name="Lu T."/>
            <person name="Huang Y."/>
            <person name="Zhao Q."/>
            <person name="Feng Q."/>
            <person name="Zhang L."/>
            <person name="Zhu J."/>
            <person name="Weng Q."/>
            <person name="Mu J."/>
            <person name="Lu Y."/>
            <person name="Fan D."/>
            <person name="Liu Y."/>
            <person name="Guan J."/>
            <person name="Zhang Y."/>
            <person name="Yu S."/>
            <person name="Liu X."/>
            <person name="Zhang Y."/>
            <person name="Hong G."/>
            <person name="Han B."/>
            <person name="Choisne N."/>
            <person name="Demange N."/>
            <person name="Orjeda G."/>
            <person name="Samain S."/>
            <person name="Cattolico L."/>
            <person name="Pelletier E."/>
            <person name="Couloux A."/>
            <person name="Segurens B."/>
            <person name="Wincker P."/>
            <person name="D'Hont A."/>
            <person name="Scarpelli C."/>
            <person name="Weissenbach J."/>
            <person name="Salanoubat M."/>
            <person name="Quetier F."/>
            <person name="Yu Y."/>
            <person name="Kim H.R."/>
            <person name="Rambo T."/>
            <person name="Currie J."/>
            <person name="Collura K."/>
            <person name="Luo M."/>
            <person name="Yang T."/>
            <person name="Ammiraju J.S.S."/>
            <person name="Engler F."/>
            <person name="Soderlund C."/>
            <person name="Wing R.A."/>
            <person name="Palmer L.E."/>
            <person name="de la Bastide M."/>
            <person name="Spiegel L."/>
            <person name="Nascimento L."/>
            <person name="Zutavern T."/>
            <person name="O'Shaughnessy A."/>
            <person name="Dike S."/>
            <person name="Dedhia N."/>
            <person name="Preston R."/>
            <person name="Balija V."/>
            <person name="McCombie W.R."/>
            <person name="Chow T."/>
            <person name="Chen H."/>
            <person name="Chung M."/>
            <person name="Chen C."/>
            <person name="Shaw J."/>
            <person name="Wu H."/>
            <person name="Hsiao K."/>
            <person name="Chao Y."/>
            <person name="Chu M."/>
            <person name="Cheng C."/>
            <person name="Hour A."/>
            <person name="Lee P."/>
            <person name="Lin S."/>
            <person name="Lin Y."/>
            <person name="Liou J."/>
            <person name="Liu S."/>
            <person name="Hsing Y."/>
            <person name="Raghuvanshi S."/>
            <person name="Mohanty A."/>
            <person name="Bharti A.K."/>
            <person name="Gaur A."/>
            <person name="Gupta V."/>
            <person name="Kumar D."/>
            <person name="Ravi V."/>
            <person name="Vij S."/>
            <person name="Kapur A."/>
            <person name="Khurana P."/>
            <person name="Khurana P."/>
            <person name="Khurana J.P."/>
            <person name="Tyagi A.K."/>
            <person name="Gaikwad K."/>
            <person name="Singh A."/>
            <person name="Dalal V."/>
            <person name="Srivastava S."/>
            <person name="Dixit A."/>
            <person name="Pal A.K."/>
            <person name="Ghazi I.A."/>
            <person name="Yadav M."/>
            <person name="Pandit A."/>
            <person name="Bhargava A."/>
            <person name="Sureshbabu K."/>
            <person name="Batra K."/>
            <person name="Sharma T.R."/>
            <person name="Mohapatra T."/>
            <person name="Singh N.K."/>
            <person name="Messing J."/>
            <person name="Nelson A.B."/>
            <person name="Fuks G."/>
            <person name="Kavchok S."/>
            <person name="Keizer G."/>
            <person name="Linton E."/>
            <person name="Llaca V."/>
            <person name="Song R."/>
            <person name="Tanyolac B."/>
            <person name="Young S."/>
            <person name="Ho-Il K."/>
            <person name="Hahn J.H."/>
            <person name="Sangsakoo G."/>
            <person name="Vanavichit A."/>
            <person name="de Mattos Luiz.A.T."/>
            <person name="Zimmer P.D."/>
            <person name="Malone G."/>
            <person name="Dellagostin O."/>
            <person name="de Oliveira A.C."/>
            <person name="Bevan M."/>
            <person name="Bancroft I."/>
            <person name="Minx P."/>
            <person name="Cordum H."/>
            <person name="Wilson R."/>
            <person name="Cheng Z."/>
            <person name="Jin W."/>
            <person name="Jiang J."/>
            <person name="Leong S.A."/>
            <person name="Iwama H."/>
            <person name="Gojobori T."/>
            <person name="Itoh T."/>
            <person name="Niimura Y."/>
            <person name="Fujii Y."/>
            <person name="Habara T."/>
            <person name="Sakai H."/>
            <person name="Sato Y."/>
            <person name="Wilson G."/>
            <person name="Kumar K."/>
            <person name="McCouch S."/>
            <person name="Juretic N."/>
            <person name="Hoen D."/>
            <person name="Wright S."/>
            <person name="Bruskiewich R."/>
            <person name="Bureau T."/>
            <person name="Miyao A."/>
            <person name="Hirochika H."/>
            <person name="Nishikawa T."/>
            <person name="Kadowaki K."/>
            <person name="Sugiura M."/>
            <person name="Burr B."/>
            <person name="Sasaki T."/>
        </authorList>
    </citation>
    <scope>NUCLEOTIDE SEQUENCE [LARGE SCALE GENOMIC DNA]</scope>
    <source>
        <strain evidence="3">cv. Nipponbare</strain>
    </source>
</reference>
<feature type="region of interest" description="Disordered" evidence="1">
    <location>
        <begin position="20"/>
        <end position="52"/>
    </location>
</feature>
<dbReference type="Proteomes" id="UP000000763">
    <property type="component" value="Chromosome 7"/>
</dbReference>
<feature type="compositionally biased region" description="Gly residues" evidence="1">
    <location>
        <begin position="39"/>
        <end position="49"/>
    </location>
</feature>
<dbReference type="EMBL" id="AP005197">
    <property type="protein sequence ID" value="BAC45185.1"/>
    <property type="molecule type" value="Genomic_DNA"/>
</dbReference>
<feature type="compositionally biased region" description="Basic residues" evidence="1">
    <location>
        <begin position="25"/>
        <end position="35"/>
    </location>
</feature>
<name>Q8GVI1_ORYSJ</name>
<gene>
    <name evidence="2" type="primary">P0592C06.122</name>
</gene>
<organism evidence="2 3">
    <name type="scientific">Oryza sativa subsp. japonica</name>
    <name type="common">Rice</name>
    <dbReference type="NCBI Taxonomy" id="39947"/>
    <lineage>
        <taxon>Eukaryota</taxon>
        <taxon>Viridiplantae</taxon>
        <taxon>Streptophyta</taxon>
        <taxon>Embryophyta</taxon>
        <taxon>Tracheophyta</taxon>
        <taxon>Spermatophyta</taxon>
        <taxon>Magnoliopsida</taxon>
        <taxon>Liliopsida</taxon>
        <taxon>Poales</taxon>
        <taxon>Poaceae</taxon>
        <taxon>BOP clade</taxon>
        <taxon>Oryzoideae</taxon>
        <taxon>Oryzeae</taxon>
        <taxon>Oryzinae</taxon>
        <taxon>Oryza</taxon>
        <taxon>Oryza sativa</taxon>
    </lineage>
</organism>
<sequence>MARQSSREAQRWRMLADVGEEAVRGRRRPAPRLARRGGCDGGGGGGGLDLAGLLSPGGPRPLPFSSSSMAWHGDRRGEVVVRSLDLIDTLSPGGPPPPPLAQRWVAAAGAEAGMARWWRGGRAKWWWRRCRSRWQCRCHYFFIFFNSIG</sequence>